<comment type="caution">
    <text evidence="14">The sequence shown here is derived from an EMBL/GenBank/DDBJ whole genome shotgun (WGS) entry which is preliminary data.</text>
</comment>
<dbReference type="Gene3D" id="2.170.130.10">
    <property type="entry name" value="TonB-dependent receptor, plug domain"/>
    <property type="match status" value="1"/>
</dbReference>
<evidence type="ECO:0000256" key="6">
    <source>
        <dbReference type="ARBA" id="ARBA00023004"/>
    </source>
</evidence>
<dbReference type="InterPro" id="IPR011662">
    <property type="entry name" value="Secretin/TonB_short_N"/>
</dbReference>
<keyword evidence="4" id="KW-0410">Iron transport</keyword>
<feature type="chain" id="PRO_5045568318" evidence="12">
    <location>
        <begin position="31"/>
        <end position="1068"/>
    </location>
</feature>
<keyword evidence="4" id="KW-0406">Ion transport</keyword>
<evidence type="ECO:0000256" key="1">
    <source>
        <dbReference type="ARBA" id="ARBA00004571"/>
    </source>
</evidence>
<dbReference type="Pfam" id="PF00593">
    <property type="entry name" value="TonB_dep_Rec_b-barrel"/>
    <property type="match status" value="1"/>
</dbReference>
<evidence type="ECO:0000313" key="14">
    <source>
        <dbReference type="EMBL" id="MBY8824366.1"/>
    </source>
</evidence>
<dbReference type="InterPro" id="IPR000531">
    <property type="entry name" value="Beta-barrel_TonB"/>
</dbReference>
<dbReference type="InterPro" id="IPR037066">
    <property type="entry name" value="Plug_dom_sf"/>
</dbReference>
<comment type="similarity">
    <text evidence="10 11">Belongs to the TonB-dependent receptor family.</text>
</comment>
<dbReference type="Gene3D" id="2.40.170.20">
    <property type="entry name" value="TonB-dependent receptor, beta-barrel domain"/>
    <property type="match status" value="1"/>
</dbReference>
<evidence type="ECO:0000256" key="8">
    <source>
        <dbReference type="ARBA" id="ARBA00023136"/>
    </source>
</evidence>
<evidence type="ECO:0000256" key="4">
    <source>
        <dbReference type="ARBA" id="ARBA00022496"/>
    </source>
</evidence>
<dbReference type="PANTHER" id="PTHR47234:SF2">
    <property type="entry name" value="TONB-DEPENDENT RECEPTOR"/>
    <property type="match status" value="1"/>
</dbReference>
<dbReference type="EMBL" id="JAINVV010000009">
    <property type="protein sequence ID" value="MBY8824366.1"/>
    <property type="molecule type" value="Genomic_DNA"/>
</dbReference>
<keyword evidence="7 11" id="KW-0798">TonB box</keyword>
<proteinExistence type="inferred from homology"/>
<dbReference type="SMART" id="SM00965">
    <property type="entry name" value="STN"/>
    <property type="match status" value="1"/>
</dbReference>
<keyword evidence="9 10" id="KW-0998">Cell outer membrane</keyword>
<evidence type="ECO:0000256" key="12">
    <source>
        <dbReference type="SAM" id="SignalP"/>
    </source>
</evidence>
<evidence type="ECO:0000256" key="11">
    <source>
        <dbReference type="RuleBase" id="RU003357"/>
    </source>
</evidence>
<feature type="domain" description="Secretin/TonB short N-terminal" evidence="13">
    <location>
        <begin position="54"/>
        <end position="104"/>
    </location>
</feature>
<evidence type="ECO:0000256" key="10">
    <source>
        <dbReference type="PROSITE-ProRule" id="PRU01360"/>
    </source>
</evidence>
<keyword evidence="12" id="KW-0732">Signal</keyword>
<evidence type="ECO:0000256" key="7">
    <source>
        <dbReference type="ARBA" id="ARBA00023077"/>
    </source>
</evidence>
<dbReference type="Proteomes" id="UP000706039">
    <property type="component" value="Unassembled WGS sequence"/>
</dbReference>
<evidence type="ECO:0000259" key="13">
    <source>
        <dbReference type="SMART" id="SM00965"/>
    </source>
</evidence>
<evidence type="ECO:0000313" key="15">
    <source>
        <dbReference type="Proteomes" id="UP000706039"/>
    </source>
</evidence>
<evidence type="ECO:0000256" key="9">
    <source>
        <dbReference type="ARBA" id="ARBA00023237"/>
    </source>
</evidence>
<dbReference type="InterPro" id="IPR039426">
    <property type="entry name" value="TonB-dep_rcpt-like"/>
</dbReference>
<keyword evidence="2 10" id="KW-0813">Transport</keyword>
<dbReference type="InterPro" id="IPR012910">
    <property type="entry name" value="Plug_dom"/>
</dbReference>
<dbReference type="Pfam" id="PF07660">
    <property type="entry name" value="STN"/>
    <property type="match status" value="1"/>
</dbReference>
<gene>
    <name evidence="14" type="ORF">K7G82_18825</name>
</gene>
<dbReference type="SUPFAM" id="SSF56935">
    <property type="entry name" value="Porins"/>
    <property type="match status" value="1"/>
</dbReference>
<dbReference type="PROSITE" id="PS52016">
    <property type="entry name" value="TONB_DEPENDENT_REC_3"/>
    <property type="match status" value="1"/>
</dbReference>
<keyword evidence="8 10" id="KW-0472">Membrane</keyword>
<evidence type="ECO:0000256" key="5">
    <source>
        <dbReference type="ARBA" id="ARBA00022692"/>
    </source>
</evidence>
<dbReference type="Pfam" id="PF07715">
    <property type="entry name" value="Plug"/>
    <property type="match status" value="1"/>
</dbReference>
<name>A0ABS7PSP5_9SPHN</name>
<sequence length="1068" mass="114459">MIMSLGALRTRAAVFALAIGSISVSSPAQAQAGLSLPSASLSETLNALSRDAGVEILADPALLRGKRSRPVRGASTPEAALGQLLRGSGLRYEKRGNAFLIVRSASGPQTGATRSPGALSGQDRVAEQRVAERAIEVAGADGEGEAAIVVTGSRIARPELESPMPVSVISMETAQRVGRTNAYDALLLDPAVGPGIGPRSVSDPVNNSGSDHGIATVALRNMGTNRSLTLIDGMRRVSSSATSSAVDLNMIPPAMIDRIEIVTGGAAAIYGADAVTGAVNIITKDVIDGLNISANQGISQHGDGERSVLSISTGGKFADGRGSLAIGGTYSRSGAVYTGDRAFSRGRILFQSNPASRSATDGIPDRIMIKDFRQIFVGYQPSFYWAADDTNYIVDVADNVVRKPIGGTRISGGNYGFWSGGEGGQLEDRRMLQSQLEALAVIGKVKYDVTDAVTYEARFDYGRSHSFVGGSLFRQDSRANTVNNHGGDVAYLDNPYLPSALRQFMLTNNRTALGINRAYGNFPAIEILHDYESFTIFQGLGGRLADRLNWQAFYQYGRTTDDVNYTNVPLASRYAAARDVIADPATGAPVCRSAAARAAGCTPFNIFGNEPLTQAQQNYMLTDRTGRRVNTQQVYGASVAGDLLSLPYGDLSIALGVERRRETLDTVDDPRAATGEVAYFGLAGAQPDIRASRKVSEIYGELVVPVLRGLPFAHRLEVEGAYRYSDYSGYGKTDTWKLGATWEPIPGLALRGVRSRSVRAPNFGELYRPQTETASGSPADTCMGAAYNLTPERAANCRALGIAAPLPYEQLGPVIVSGGNPNLQPETSNSLTLGAVFRPRFLPGFDATIDYWNIEISNVIASFGAGDVYRLCTDLPSIDNVFCRSIQRDPVTHLATRLETFLVNAQEMGARGIDAGINYRRTLGEGTLGLSLKGTYLLKYMLHTTPGLTAGDVQYDGAYSNPRFRGTMLLSYSTEKLDFNLNTRFVSAANYAVGPTVTAESYPDNRIPSRTYNDISVGLRVDERFRIAIGVENVLDVDPPIFPYAQYGAGGIYDVMGRYVFTSINLKF</sequence>
<keyword evidence="5 10" id="KW-0812">Transmembrane</keyword>
<keyword evidence="15" id="KW-1185">Reference proteome</keyword>
<comment type="subcellular location">
    <subcellularLocation>
        <location evidence="1 10">Cell outer membrane</location>
        <topology evidence="1 10">Multi-pass membrane protein</topology>
    </subcellularLocation>
</comment>
<dbReference type="PANTHER" id="PTHR47234">
    <property type="match status" value="1"/>
</dbReference>
<organism evidence="14 15">
    <name type="scientific">Sphingomonas colocasiae</name>
    <dbReference type="NCBI Taxonomy" id="1848973"/>
    <lineage>
        <taxon>Bacteria</taxon>
        <taxon>Pseudomonadati</taxon>
        <taxon>Pseudomonadota</taxon>
        <taxon>Alphaproteobacteria</taxon>
        <taxon>Sphingomonadales</taxon>
        <taxon>Sphingomonadaceae</taxon>
        <taxon>Sphingomonas</taxon>
    </lineage>
</organism>
<feature type="signal peptide" evidence="12">
    <location>
        <begin position="1"/>
        <end position="30"/>
    </location>
</feature>
<evidence type="ECO:0000256" key="2">
    <source>
        <dbReference type="ARBA" id="ARBA00022448"/>
    </source>
</evidence>
<keyword evidence="6" id="KW-0408">Iron</keyword>
<dbReference type="Gene3D" id="3.55.50.30">
    <property type="match status" value="1"/>
</dbReference>
<keyword evidence="14" id="KW-0675">Receptor</keyword>
<keyword evidence="3 10" id="KW-1134">Transmembrane beta strand</keyword>
<reference evidence="14 15" key="1">
    <citation type="submission" date="2021-08" db="EMBL/GenBank/DDBJ databases">
        <authorList>
            <person name="Tuo L."/>
        </authorList>
    </citation>
    <scope>NUCLEOTIDE SEQUENCE [LARGE SCALE GENOMIC DNA]</scope>
    <source>
        <strain evidence="14 15">JCM 31229</strain>
    </source>
</reference>
<evidence type="ECO:0000256" key="3">
    <source>
        <dbReference type="ARBA" id="ARBA00022452"/>
    </source>
</evidence>
<dbReference type="InterPro" id="IPR036942">
    <property type="entry name" value="Beta-barrel_TonB_sf"/>
</dbReference>
<accession>A0ABS7PSP5</accession>
<protein>
    <submittedName>
        <fullName evidence="14">TonB-dependent receptor</fullName>
    </submittedName>
</protein>